<dbReference type="STRING" id="502779.C1GQ55"/>
<evidence type="ECO:0000313" key="8">
    <source>
        <dbReference type="EMBL" id="EEH37729.1"/>
    </source>
</evidence>
<dbReference type="GeneID" id="9100241"/>
<evidence type="ECO:0000256" key="4">
    <source>
        <dbReference type="ARBA" id="ARBA00023136"/>
    </source>
</evidence>
<sequence>MATRRSAVAAQGNDAATVEYEKTHRTPSAQRDDGDETGDSSDALYKLLAFTVLMVCAPLGVYFGTVNRVFEGNSTYAGAYAAVTANLVVLGYILMAMWEDSGAEKSRKGDVVKGKEE</sequence>
<feature type="transmembrane region" description="Helical" evidence="6">
    <location>
        <begin position="77"/>
        <end position="98"/>
    </location>
</feature>
<dbReference type="HOGENOM" id="CLU_154717_1_1_1"/>
<protein>
    <submittedName>
        <fullName evidence="8">Uncharacterized protein</fullName>
    </submittedName>
</protein>
<gene>
    <name evidence="8" type="ORF">PAAG_00650</name>
</gene>
<dbReference type="eggNOG" id="ENOG502SBNA">
    <property type="taxonomic scope" value="Eukaryota"/>
</dbReference>
<comment type="caution">
    <text evidence="6">Lacks conserved residue(s) required for the propagation of feature annotation.</text>
</comment>
<dbReference type="PANTHER" id="PTHR31792:SF3">
    <property type="entry name" value="VACUOLAR ATPASE ASSEMBLY INTEGRAL MEMBRANE PROTEIN VMA21"/>
    <property type="match status" value="1"/>
</dbReference>
<keyword evidence="5 6" id="KW-0968">Cytoplasmic vesicle</keyword>
<keyword evidence="9" id="KW-1185">Reference proteome</keyword>
<dbReference type="VEuPathDB" id="FungiDB:PAAG_00650"/>
<dbReference type="GO" id="GO:0005789">
    <property type="term" value="C:endoplasmic reticulum membrane"/>
    <property type="evidence" value="ECO:0007669"/>
    <property type="project" value="UniProtKB-SubCell"/>
</dbReference>
<keyword evidence="1 6" id="KW-0812">Transmembrane</keyword>
<feature type="region of interest" description="Disordered" evidence="7">
    <location>
        <begin position="1"/>
        <end position="38"/>
    </location>
</feature>
<dbReference type="Pfam" id="PF09446">
    <property type="entry name" value="VMA21"/>
    <property type="match status" value="1"/>
</dbReference>
<comment type="similarity">
    <text evidence="6">Belongs to the VMA21 family.</text>
</comment>
<keyword evidence="4 6" id="KW-0472">Membrane</keyword>
<evidence type="ECO:0000313" key="9">
    <source>
        <dbReference type="Proteomes" id="UP000002059"/>
    </source>
</evidence>
<organism evidence="8 9">
    <name type="scientific">Paracoccidioides lutzii (strain ATCC MYA-826 / Pb01)</name>
    <name type="common">Paracoccidioides brasiliensis</name>
    <dbReference type="NCBI Taxonomy" id="502779"/>
    <lineage>
        <taxon>Eukaryota</taxon>
        <taxon>Fungi</taxon>
        <taxon>Dikarya</taxon>
        <taxon>Ascomycota</taxon>
        <taxon>Pezizomycotina</taxon>
        <taxon>Eurotiomycetes</taxon>
        <taxon>Eurotiomycetidae</taxon>
        <taxon>Onygenales</taxon>
        <taxon>Ajellomycetaceae</taxon>
        <taxon>Paracoccidioides</taxon>
    </lineage>
</organism>
<proteinExistence type="inferred from homology"/>
<dbReference type="HAMAP" id="MF_03058">
    <property type="entry name" value="VMA21"/>
    <property type="match status" value="1"/>
</dbReference>
<comment type="subcellular location">
    <subcellularLocation>
        <location evidence="6">Endoplasmic reticulum membrane</location>
        <topology evidence="6">Multi-pass membrane protein</topology>
    </subcellularLocation>
    <subcellularLocation>
        <location evidence="6">Endoplasmic reticulum-Golgi intermediate compartment membrane</location>
        <topology evidence="6">Multi-pass membrane protein</topology>
    </subcellularLocation>
    <subcellularLocation>
        <location evidence="6">Cytoplasmic vesicle</location>
        <location evidence="6">COPII-coated vesicle membrane</location>
        <topology evidence="6">Multi-pass membrane protein</topology>
    </subcellularLocation>
</comment>
<dbReference type="GO" id="GO:0033116">
    <property type="term" value="C:endoplasmic reticulum-Golgi intermediate compartment membrane"/>
    <property type="evidence" value="ECO:0007669"/>
    <property type="project" value="UniProtKB-SubCell"/>
</dbReference>
<comment type="function">
    <text evidence="6">Required for the assembly of the V0 complex of the vacuolar ATPase (V-ATPase) in the endoplasmic reticulum.</text>
</comment>
<evidence type="ECO:0000256" key="2">
    <source>
        <dbReference type="ARBA" id="ARBA00022824"/>
    </source>
</evidence>
<dbReference type="PANTHER" id="PTHR31792">
    <property type="entry name" value="VACUOLAR ATPASE ASSEMBLY INTEGRAL MEMBRANE PROTEIN VMA21"/>
    <property type="match status" value="1"/>
</dbReference>
<dbReference type="AlphaFoldDB" id="C1GQ55"/>
<reference evidence="8 9" key="1">
    <citation type="journal article" date="2011" name="PLoS Genet.">
        <title>Comparative genomic analysis of human fungal pathogens causing paracoccidioidomycosis.</title>
        <authorList>
            <person name="Desjardins C.A."/>
            <person name="Champion M.D."/>
            <person name="Holder J.W."/>
            <person name="Muszewska A."/>
            <person name="Goldberg J."/>
            <person name="Bailao A.M."/>
            <person name="Brigido M.M."/>
            <person name="Ferreira M.E."/>
            <person name="Garcia A.M."/>
            <person name="Grynberg M."/>
            <person name="Gujja S."/>
            <person name="Heiman D.I."/>
            <person name="Henn M.R."/>
            <person name="Kodira C.D."/>
            <person name="Leon-Narvaez H."/>
            <person name="Longo L.V."/>
            <person name="Ma L.J."/>
            <person name="Malavazi I."/>
            <person name="Matsuo A.L."/>
            <person name="Morais F.V."/>
            <person name="Pereira M."/>
            <person name="Rodriguez-Brito S."/>
            <person name="Sakthikumar S."/>
            <person name="Salem-Izacc S.M."/>
            <person name="Sykes S.M."/>
            <person name="Teixeira M.M."/>
            <person name="Vallejo M.C."/>
            <person name="Walter M.E."/>
            <person name="Yandava C."/>
            <person name="Young S."/>
            <person name="Zeng Q."/>
            <person name="Zucker J."/>
            <person name="Felipe M.S."/>
            <person name="Goldman G.H."/>
            <person name="Haas B.J."/>
            <person name="McEwen J.G."/>
            <person name="Nino-Vega G."/>
            <person name="Puccia R."/>
            <person name="San-Blas G."/>
            <person name="Soares C.M."/>
            <person name="Birren B.W."/>
            <person name="Cuomo C.A."/>
        </authorList>
    </citation>
    <scope>NUCLEOTIDE SEQUENCE [LARGE SCALE GENOMIC DNA]</scope>
    <source>
        <strain evidence="9">ATCC MYA-826 / Pb01</strain>
    </source>
</reference>
<keyword evidence="2 6" id="KW-0256">Endoplasmic reticulum</keyword>
<accession>C1GQ55</accession>
<dbReference type="GO" id="GO:0012507">
    <property type="term" value="C:ER to Golgi transport vesicle membrane"/>
    <property type="evidence" value="ECO:0007669"/>
    <property type="project" value="UniProtKB-SubCell"/>
</dbReference>
<evidence type="ECO:0000256" key="6">
    <source>
        <dbReference type="HAMAP-Rule" id="MF_03058"/>
    </source>
</evidence>
<keyword evidence="3 6" id="KW-1133">Transmembrane helix</keyword>
<dbReference type="KEGG" id="pbl:PAAG_00650"/>
<dbReference type="EMBL" id="KN293993">
    <property type="protein sequence ID" value="EEH37729.1"/>
    <property type="molecule type" value="Genomic_DNA"/>
</dbReference>
<evidence type="ECO:0000256" key="1">
    <source>
        <dbReference type="ARBA" id="ARBA00022692"/>
    </source>
</evidence>
<evidence type="ECO:0000256" key="5">
    <source>
        <dbReference type="ARBA" id="ARBA00023329"/>
    </source>
</evidence>
<dbReference type="OrthoDB" id="160405at2759"/>
<evidence type="ECO:0000256" key="7">
    <source>
        <dbReference type="SAM" id="MobiDB-lite"/>
    </source>
</evidence>
<dbReference type="InterPro" id="IPR019013">
    <property type="entry name" value="Vma21"/>
</dbReference>
<dbReference type="RefSeq" id="XP_002796791.1">
    <property type="nucleotide sequence ID" value="XM_002796745.2"/>
</dbReference>
<evidence type="ECO:0000256" key="3">
    <source>
        <dbReference type="ARBA" id="ARBA00022989"/>
    </source>
</evidence>
<dbReference type="GO" id="GO:0070072">
    <property type="term" value="P:vacuolar proton-transporting V-type ATPase complex assembly"/>
    <property type="evidence" value="ECO:0007669"/>
    <property type="project" value="UniProtKB-UniRule"/>
</dbReference>
<name>C1GQ55_PARBA</name>
<dbReference type="Proteomes" id="UP000002059">
    <property type="component" value="Partially assembled WGS sequence"/>
</dbReference>
<feature type="transmembrane region" description="Helical" evidence="6">
    <location>
        <begin position="47"/>
        <end position="65"/>
    </location>
</feature>